<protein>
    <submittedName>
        <fullName evidence="2">MFS transporter</fullName>
    </submittedName>
</protein>
<comment type="caution">
    <text evidence="2">The sequence shown here is derived from an EMBL/GenBank/DDBJ whole genome shotgun (WGS) entry which is preliminary data.</text>
</comment>
<feature type="non-terminal residue" evidence="2">
    <location>
        <position position="1"/>
    </location>
</feature>
<keyword evidence="1" id="KW-0812">Transmembrane</keyword>
<evidence type="ECO:0000256" key="1">
    <source>
        <dbReference type="SAM" id="Phobius"/>
    </source>
</evidence>
<evidence type="ECO:0000313" key="3">
    <source>
        <dbReference type="Proteomes" id="UP000248597"/>
    </source>
</evidence>
<feature type="transmembrane region" description="Helical" evidence="1">
    <location>
        <begin position="71"/>
        <end position="92"/>
    </location>
</feature>
<dbReference type="EMBL" id="QFPJ01000042">
    <property type="protein sequence ID" value="PZQ20902.1"/>
    <property type="molecule type" value="Genomic_DNA"/>
</dbReference>
<organism evidence="2 3">
    <name type="scientific">Sphingopyxis macrogoltabida</name>
    <name type="common">Sphingomonas macrogoltabidus</name>
    <dbReference type="NCBI Taxonomy" id="33050"/>
    <lineage>
        <taxon>Bacteria</taxon>
        <taxon>Pseudomonadati</taxon>
        <taxon>Pseudomonadota</taxon>
        <taxon>Alphaproteobacteria</taxon>
        <taxon>Sphingomonadales</taxon>
        <taxon>Sphingomonadaceae</taxon>
        <taxon>Sphingopyxis</taxon>
    </lineage>
</organism>
<keyword evidence="1" id="KW-1133">Transmembrane helix</keyword>
<dbReference type="Proteomes" id="UP000248597">
    <property type="component" value="Unassembled WGS sequence"/>
</dbReference>
<gene>
    <name evidence="2" type="primary">emrB</name>
    <name evidence="2" type="ORF">DI569_13930</name>
</gene>
<reference evidence="2 3" key="1">
    <citation type="submission" date="2017-08" db="EMBL/GenBank/DDBJ databases">
        <title>Infants hospitalized years apart are colonized by the same room-sourced microbial strains.</title>
        <authorList>
            <person name="Brooks B."/>
            <person name="Olm M.R."/>
            <person name="Firek B.A."/>
            <person name="Baker R."/>
            <person name="Thomas B.C."/>
            <person name="Morowitz M.J."/>
            <person name="Banfield J.F."/>
        </authorList>
    </citation>
    <scope>NUCLEOTIDE SEQUENCE [LARGE SCALE GENOMIC DNA]</scope>
    <source>
        <strain evidence="2">S2_005_003_R2_47</strain>
    </source>
</reference>
<dbReference type="AlphaFoldDB" id="A0A2W5KV79"/>
<accession>A0A2W5KV79</accession>
<sequence length="104" mass="10948">SFLRTLSGAIGTAVATTAWDTETRVSRSELVSHMNDTGGVMDRMQQAGLTLEQARAAVERLVDVQAATLGVLHIFLAAGVVFVIAAIAVWCAPLPKRVSMGASH</sequence>
<proteinExistence type="predicted"/>
<name>A0A2W5KV79_SPHMC</name>
<evidence type="ECO:0000313" key="2">
    <source>
        <dbReference type="EMBL" id="PZQ20902.1"/>
    </source>
</evidence>
<keyword evidence="1" id="KW-0472">Membrane</keyword>